<gene>
    <name evidence="1" type="ordered locus">Murru_3422</name>
</gene>
<dbReference type="eggNOG" id="ENOG50337FQ">
    <property type="taxonomic scope" value="Bacteria"/>
</dbReference>
<dbReference type="SUPFAM" id="SSF48576">
    <property type="entry name" value="Terpenoid synthases"/>
    <property type="match status" value="1"/>
</dbReference>
<dbReference type="InterPro" id="IPR008930">
    <property type="entry name" value="Terpenoid_cyclase/PrenylTrfase"/>
</dbReference>
<dbReference type="Proteomes" id="UP000008908">
    <property type="component" value="Chromosome"/>
</dbReference>
<dbReference type="OrthoDB" id="4673451at2"/>
<keyword evidence="2" id="KW-1185">Reference proteome</keyword>
<evidence type="ECO:0000313" key="1">
    <source>
        <dbReference type="EMBL" id="AEM72434.1"/>
    </source>
</evidence>
<reference evidence="1 2" key="2">
    <citation type="journal article" date="2012" name="Stand. Genomic Sci.">
        <title>Complete genome sequence of the facultatively anaerobic, appendaged bacterium Muricauda ruestringensis type strain (B1(T)).</title>
        <authorList>
            <person name="Huntemann M."/>
            <person name="Teshima H."/>
            <person name="Lapidus A."/>
            <person name="Nolan M."/>
            <person name="Lucas S."/>
            <person name="Hammon N."/>
            <person name="Deshpande S."/>
            <person name="Cheng J.F."/>
            <person name="Tapia R."/>
            <person name="Goodwin L.A."/>
            <person name="Pitluck S."/>
            <person name="Liolios K."/>
            <person name="Pagani I."/>
            <person name="Ivanova N."/>
            <person name="Mavromatis K."/>
            <person name="Mikhailova N."/>
            <person name="Pati A."/>
            <person name="Chen A."/>
            <person name="Palaniappan K."/>
            <person name="Land M."/>
            <person name="Hauser L."/>
            <person name="Pan C."/>
            <person name="Brambilla E.M."/>
            <person name="Rohde M."/>
            <person name="Spring S."/>
            <person name="Goker M."/>
            <person name="Detter J.C."/>
            <person name="Bristow J."/>
            <person name="Eisen J.A."/>
            <person name="Markowitz V."/>
            <person name="Hugenholtz P."/>
            <person name="Kyrpides N.C."/>
            <person name="Klenk H.P."/>
            <person name="Woyke T."/>
        </authorList>
    </citation>
    <scope>NUCLEOTIDE SEQUENCE [LARGE SCALE GENOMIC DNA]</scope>
    <source>
        <strain evidence="2">DSM 13258 / LMG 19739 / B1</strain>
    </source>
</reference>
<dbReference type="HOGENOM" id="CLU_424422_0_0_10"/>
<dbReference type="EMBL" id="CP002999">
    <property type="protein sequence ID" value="AEM72434.1"/>
    <property type="molecule type" value="Genomic_DNA"/>
</dbReference>
<sequence>MLKQTYLLQDDSALKDKIFQKTKLRLSSAALPAKIIDAIVSMGFVLENPDYYISYPYLFKDAFAVDDETLDLLSVAGFLYYRSTMAIDGVFDNKNSDGSFDQYIIANICQEQTIAILSRILGGNKVFWQSWTRRKLEYIKAYQIDFNPNNEIKTFDEFLQLADLKSAIGKISLDALNILSTPKTDRIVYQNLLDSHRYFYGAFQILDDLYDFEEDTISGQANVARTILFREYPNSIKYPLKEQKECIYTKGIADLLYDKALGFIDKSLVGIEKYNVPRWKSEIQSLHNTIVIHRSNVFGYLFHSKKKQINDYDKKEFTSQKDSIQSAKLYLERSFVNDNGWKDYLNGAGVSDVWVSYFVRFFYHEAFPDDRILENGDPHLSLKSESGKRPLLGYNKYWIPDADTTSFYILSRYIHDGVIENEVLEEWLGYQNRDGGFRTYNNDEQLYASLNDKSASDVSGWLSSHFCVSAVAFYAMCRLNLEIERKSALRGYLLNSITNGYYQSYWWCSPVYGLSFIVLSCSVENDKPLLEYSVDLIKDEFQKNPDLKENSFFSGLVLYALSKTPKKAKMAKDLCIMLKEQLINSQKKNGSWGPNLSLRIPSPSIINTTEVNNWSTGTIGTNIILEDFNCLFSTAVSMAALESTI</sequence>
<dbReference type="KEGG" id="mrs:Murru_3422"/>
<dbReference type="RefSeq" id="WP_014034708.1">
    <property type="nucleotide sequence ID" value="NC_015945.1"/>
</dbReference>
<reference evidence="2" key="1">
    <citation type="submission" date="2011-08" db="EMBL/GenBank/DDBJ databases">
        <title>The complete genome of Muricauda ruestringensis DSM 13258.</title>
        <authorList>
            <person name="Lucas S."/>
            <person name="Han J."/>
            <person name="Lapidus A."/>
            <person name="Bruce D."/>
            <person name="Goodwin L."/>
            <person name="Pitluck S."/>
            <person name="Peters L."/>
            <person name="Kyrpides N."/>
            <person name="Mavromatis K."/>
            <person name="Ivanova N."/>
            <person name="Ovchinnikova G."/>
            <person name="Teshima H."/>
            <person name="Detter J.C."/>
            <person name="Tapia R."/>
            <person name="Han C."/>
            <person name="Land M."/>
            <person name="Hauser L."/>
            <person name="Markowitz V."/>
            <person name="Cheng J.-F."/>
            <person name="Hugenholtz P."/>
            <person name="Woyke T."/>
            <person name="Wu D."/>
            <person name="Spring S."/>
            <person name="Schroeder M."/>
            <person name="Brambilla E."/>
            <person name="Klenk H.-P."/>
            <person name="Eisen J.A."/>
        </authorList>
    </citation>
    <scope>NUCLEOTIDE SEQUENCE [LARGE SCALE GENOMIC DNA]</scope>
    <source>
        <strain evidence="2">DSM 13258 / LMG 19739 / B1</strain>
    </source>
</reference>
<dbReference type="STRING" id="886377.Murru_3422"/>
<protein>
    <recommendedName>
        <fullName evidence="3">Squalene cyclase C-terminal domain-containing protein</fullName>
    </recommendedName>
</protein>
<name>G2PNM1_ALLRU</name>
<dbReference type="InterPro" id="IPR008949">
    <property type="entry name" value="Isoprenoid_synthase_dom_sf"/>
</dbReference>
<organism evidence="1 2">
    <name type="scientific">Allomuricauda ruestringensis (strain DSM 13258 / CIP 107369 / LMG 19739 / B1)</name>
    <name type="common">Muricauda ruestringensis</name>
    <dbReference type="NCBI Taxonomy" id="886377"/>
    <lineage>
        <taxon>Bacteria</taxon>
        <taxon>Pseudomonadati</taxon>
        <taxon>Bacteroidota</taxon>
        <taxon>Flavobacteriia</taxon>
        <taxon>Flavobacteriales</taxon>
        <taxon>Flavobacteriaceae</taxon>
        <taxon>Flagellimonas</taxon>
    </lineage>
</organism>
<accession>G2PNM1</accession>
<dbReference type="AlphaFoldDB" id="G2PNM1"/>
<proteinExistence type="predicted"/>
<dbReference type="Gene3D" id="1.50.10.20">
    <property type="match status" value="1"/>
</dbReference>
<evidence type="ECO:0008006" key="3">
    <source>
        <dbReference type="Google" id="ProtNLM"/>
    </source>
</evidence>
<dbReference type="SUPFAM" id="SSF48239">
    <property type="entry name" value="Terpenoid cyclases/Protein prenyltransferases"/>
    <property type="match status" value="1"/>
</dbReference>
<evidence type="ECO:0000313" key="2">
    <source>
        <dbReference type="Proteomes" id="UP000008908"/>
    </source>
</evidence>